<evidence type="ECO:0000313" key="2">
    <source>
        <dbReference type="EMBL" id="NEW06648.1"/>
    </source>
</evidence>
<dbReference type="RefSeq" id="WP_163946030.1">
    <property type="nucleotide sequence ID" value="NZ_JAAIKC010000003.1"/>
</dbReference>
<feature type="signal peptide" evidence="1">
    <location>
        <begin position="1"/>
        <end position="29"/>
    </location>
</feature>
<dbReference type="EMBL" id="JAAIKC010000003">
    <property type="protein sequence ID" value="NEW06648.1"/>
    <property type="molecule type" value="Genomic_DNA"/>
</dbReference>
<dbReference type="AlphaFoldDB" id="A0A6G3ZX76"/>
<feature type="chain" id="PRO_5026269370" description="DUF4352 domain-containing protein" evidence="1">
    <location>
        <begin position="30"/>
        <end position="344"/>
    </location>
</feature>
<sequence>MNTKKPYLQIAALALSLTLTLNTAPPAFADGGDSATVGTVSISNQSYFALKSIHLTTSENGKLAVLNLSIHNGGKNALKIIDYWVRLKNKLNSEFVARSLPADKEKSHIAPGSNVDLTYYASVNENTQLQDLIIEFIKWDLNQVNFERLLGEVVIPETYSDVTPFTESAILRIGEMDVKASIKKLVSNKNEKFHLPTVYLTLENVGTHPVTIPAYLFAIRTEELLLYPLGSKGLKDLEIKPKATKELQLTGTIPVAVSTEHWELVVTENVPDLKINFHVAANQLPTASLNQGGSVGENQLETNVDGHKLVLVFEDGGEEKSFEKLFEMKEFDPVDGETSEKFQV</sequence>
<protein>
    <recommendedName>
        <fullName evidence="3">DUF4352 domain-containing protein</fullName>
    </recommendedName>
</protein>
<name>A0A6G3ZX76_9BACL</name>
<proteinExistence type="predicted"/>
<organism evidence="2">
    <name type="scientific">Paenibacillus sp. SYP-B3998</name>
    <dbReference type="NCBI Taxonomy" id="2678564"/>
    <lineage>
        <taxon>Bacteria</taxon>
        <taxon>Bacillati</taxon>
        <taxon>Bacillota</taxon>
        <taxon>Bacilli</taxon>
        <taxon>Bacillales</taxon>
        <taxon>Paenibacillaceae</taxon>
        <taxon>Paenibacillus</taxon>
    </lineage>
</organism>
<keyword evidence="1" id="KW-0732">Signal</keyword>
<accession>A0A6G3ZX76</accession>
<reference evidence="2" key="1">
    <citation type="submission" date="2020-02" db="EMBL/GenBank/DDBJ databases">
        <authorList>
            <person name="Shen X.-R."/>
            <person name="Zhang Y.-X."/>
        </authorList>
    </citation>
    <scope>NUCLEOTIDE SEQUENCE</scope>
    <source>
        <strain evidence="2">SYP-B3998</strain>
    </source>
</reference>
<comment type="caution">
    <text evidence="2">The sequence shown here is derived from an EMBL/GenBank/DDBJ whole genome shotgun (WGS) entry which is preliminary data.</text>
</comment>
<gene>
    <name evidence="2" type="ORF">GK047_11545</name>
</gene>
<evidence type="ECO:0000256" key="1">
    <source>
        <dbReference type="SAM" id="SignalP"/>
    </source>
</evidence>
<evidence type="ECO:0008006" key="3">
    <source>
        <dbReference type="Google" id="ProtNLM"/>
    </source>
</evidence>